<evidence type="ECO:0000259" key="10">
    <source>
        <dbReference type="PROSITE" id="PS50165"/>
    </source>
</evidence>
<dbReference type="InterPro" id="IPR010994">
    <property type="entry name" value="RuvA_2-like"/>
</dbReference>
<protein>
    <recommendedName>
        <fullName evidence="6">UvrABC system protein C</fullName>
        <shortName evidence="6">Protein UvrC</shortName>
    </recommendedName>
    <alternativeName>
        <fullName evidence="6">Excinuclease ABC subunit C</fullName>
    </alternativeName>
</protein>
<dbReference type="NCBIfam" id="TIGR00194">
    <property type="entry name" value="uvrC"/>
    <property type="match status" value="1"/>
</dbReference>
<dbReference type="Pfam" id="PF14520">
    <property type="entry name" value="HHH_5"/>
    <property type="match status" value="1"/>
</dbReference>
<evidence type="ECO:0000256" key="5">
    <source>
        <dbReference type="ARBA" id="ARBA00023204"/>
    </source>
</evidence>
<dbReference type="GO" id="GO:0005737">
    <property type="term" value="C:cytoplasm"/>
    <property type="evidence" value="ECO:0007669"/>
    <property type="project" value="UniProtKB-SubCell"/>
</dbReference>
<evidence type="ECO:0000259" key="9">
    <source>
        <dbReference type="PROSITE" id="PS50164"/>
    </source>
</evidence>
<organism evidence="11 12">
    <name type="scientific">Candidatus Magasanikbacteria bacterium RIFCSPHIGHO2_01_FULL_47_8</name>
    <dbReference type="NCBI Taxonomy" id="1798673"/>
    <lineage>
        <taxon>Bacteria</taxon>
        <taxon>Candidatus Magasanikiibacteriota</taxon>
    </lineage>
</organism>
<evidence type="ECO:0000256" key="1">
    <source>
        <dbReference type="ARBA" id="ARBA00022490"/>
    </source>
</evidence>
<dbReference type="NCBIfam" id="NF001824">
    <property type="entry name" value="PRK00558.1-5"/>
    <property type="match status" value="1"/>
</dbReference>
<evidence type="ECO:0000313" key="12">
    <source>
        <dbReference type="Proteomes" id="UP000177953"/>
    </source>
</evidence>
<evidence type="ECO:0000256" key="6">
    <source>
        <dbReference type="HAMAP-Rule" id="MF_00203"/>
    </source>
</evidence>
<gene>
    <name evidence="6" type="primary">uvrC</name>
    <name evidence="11" type="ORF">A2754_02985</name>
</gene>
<keyword evidence="3 6" id="KW-0228">DNA excision</keyword>
<dbReference type="Pfam" id="PF22920">
    <property type="entry name" value="UvrC_RNaseH"/>
    <property type="match status" value="1"/>
</dbReference>
<keyword evidence="7" id="KW-0175">Coiled coil</keyword>
<dbReference type="InterPro" id="IPR036876">
    <property type="entry name" value="UVR_dom_sf"/>
</dbReference>
<comment type="subunit">
    <text evidence="6">Interacts with UvrB in an incision complex.</text>
</comment>
<dbReference type="PROSITE" id="PS50165">
    <property type="entry name" value="UVRC"/>
    <property type="match status" value="1"/>
</dbReference>
<keyword evidence="6" id="KW-0742">SOS response</keyword>
<dbReference type="SUPFAM" id="SSF82771">
    <property type="entry name" value="GIY-YIG endonuclease"/>
    <property type="match status" value="1"/>
</dbReference>
<dbReference type="InterPro" id="IPR047296">
    <property type="entry name" value="GIY-YIG_UvrC_Cho"/>
</dbReference>
<comment type="subcellular location">
    <subcellularLocation>
        <location evidence="6">Cytoplasm</location>
    </subcellularLocation>
</comment>
<dbReference type="Pfam" id="PF02151">
    <property type="entry name" value="UVR"/>
    <property type="match status" value="1"/>
</dbReference>
<dbReference type="PANTHER" id="PTHR30562:SF1">
    <property type="entry name" value="UVRABC SYSTEM PROTEIN C"/>
    <property type="match status" value="1"/>
</dbReference>
<sequence>MSRPVNTCIIKDVTSLKDKLKNLPTRPGVYQFKNDRGEVLYVGKAKNLRSRVRTYFLNGRDWEPRLLIMRGQIADLDYTVVSSETESLMLENNLIKQYQPRFNVSLRDDKNFAFIKIDYDQQIPQIYPVRHLEKKQKGRARYFGPYTGSVKWTLKLISNIFQLCRSKKVTDRACFAYHLGRCPGVCFGKMPLAEYRQSFKHIENFLKHRQAEVVKNLKEQMKIAAAERRFEKAAAARDKLKALSRLWERQKIISPKKEDQDYLGLFQTAREAVVAMFLVREGRLIHTEYFNLTHENAAQEEILEKFLLQFYPQTSDPPREIYFAARLPNHDLIARTLSELKGQKIELVVPARGKKRQLLNLAAENAAMYHERELASWEKDQAGVLDDLKTRLNLPAVPKRIEGFDISNIQGTNPVGSMVVFENGNPAKNEYRKFKINVKETPDDFAMMREMLERRFARSTRSLGEGGWTLPDLIIIDGGKGQLNVGVSVLKKHNLDIPVLGLAKRIEEIFTPGRKSPILLEPNNPVLFLLQRIRDEAHRFAITFYRARHRKTQTYSRLSDISGVGPVTRKKLLKKFGSVSAIRAASFAAVAAEVGRAAAKKIRENL</sequence>
<proteinExistence type="inferred from homology"/>
<reference evidence="11 12" key="1">
    <citation type="journal article" date="2016" name="Nat. Commun.">
        <title>Thousands of microbial genomes shed light on interconnected biogeochemical processes in an aquifer system.</title>
        <authorList>
            <person name="Anantharaman K."/>
            <person name="Brown C.T."/>
            <person name="Hug L.A."/>
            <person name="Sharon I."/>
            <person name="Castelle C.J."/>
            <person name="Probst A.J."/>
            <person name="Thomas B.C."/>
            <person name="Singh A."/>
            <person name="Wilkins M.J."/>
            <person name="Karaoz U."/>
            <person name="Brodie E.L."/>
            <person name="Williams K.H."/>
            <person name="Hubbard S.S."/>
            <person name="Banfield J.F."/>
        </authorList>
    </citation>
    <scope>NUCLEOTIDE SEQUENCE [LARGE SCALE GENOMIC DNA]</scope>
</reference>
<comment type="function">
    <text evidence="6">The UvrABC repair system catalyzes the recognition and processing of DNA lesions. UvrC both incises the 5' and 3' sides of the lesion. The N-terminal half is responsible for the 3' incision and the C-terminal half is responsible for the 5' incision.</text>
</comment>
<dbReference type="AlphaFoldDB" id="A0A1F6MCP0"/>
<dbReference type="Pfam" id="PF08459">
    <property type="entry name" value="UvrC_RNaseH_dom"/>
    <property type="match status" value="1"/>
</dbReference>
<dbReference type="GO" id="GO:0009380">
    <property type="term" value="C:excinuclease repair complex"/>
    <property type="evidence" value="ECO:0007669"/>
    <property type="project" value="InterPro"/>
</dbReference>
<dbReference type="Gene3D" id="3.30.420.340">
    <property type="entry name" value="UvrC, RNAse H endonuclease domain"/>
    <property type="match status" value="1"/>
</dbReference>
<dbReference type="PANTHER" id="PTHR30562">
    <property type="entry name" value="UVRC/OXIDOREDUCTASE"/>
    <property type="match status" value="1"/>
</dbReference>
<dbReference type="InterPro" id="IPR038476">
    <property type="entry name" value="UvrC_RNase_H_dom_sf"/>
</dbReference>
<keyword evidence="1 6" id="KW-0963">Cytoplasm</keyword>
<dbReference type="FunFam" id="3.40.1440.10:FF:000001">
    <property type="entry name" value="UvrABC system protein C"/>
    <property type="match status" value="1"/>
</dbReference>
<dbReference type="Pfam" id="PF01541">
    <property type="entry name" value="GIY-YIG"/>
    <property type="match status" value="1"/>
</dbReference>
<evidence type="ECO:0000256" key="3">
    <source>
        <dbReference type="ARBA" id="ARBA00022769"/>
    </source>
</evidence>
<dbReference type="Gene3D" id="4.10.860.10">
    <property type="entry name" value="UVR domain"/>
    <property type="match status" value="1"/>
</dbReference>
<dbReference type="HAMAP" id="MF_00203">
    <property type="entry name" value="UvrC"/>
    <property type="match status" value="1"/>
</dbReference>
<dbReference type="GO" id="GO:0006289">
    <property type="term" value="P:nucleotide-excision repair"/>
    <property type="evidence" value="ECO:0007669"/>
    <property type="project" value="UniProtKB-UniRule"/>
</dbReference>
<dbReference type="SUPFAM" id="SSF46600">
    <property type="entry name" value="C-terminal UvrC-binding domain of UvrB"/>
    <property type="match status" value="1"/>
</dbReference>
<dbReference type="EMBL" id="MFPU01000044">
    <property type="protein sequence ID" value="OGH69422.1"/>
    <property type="molecule type" value="Genomic_DNA"/>
</dbReference>
<dbReference type="GO" id="GO:0003677">
    <property type="term" value="F:DNA binding"/>
    <property type="evidence" value="ECO:0007669"/>
    <property type="project" value="UniProtKB-UniRule"/>
</dbReference>
<dbReference type="PROSITE" id="PS50164">
    <property type="entry name" value="GIY_YIG"/>
    <property type="match status" value="1"/>
</dbReference>
<evidence type="ECO:0000256" key="4">
    <source>
        <dbReference type="ARBA" id="ARBA00022881"/>
    </source>
</evidence>
<dbReference type="InterPro" id="IPR000305">
    <property type="entry name" value="GIY-YIG_endonuc"/>
</dbReference>
<dbReference type="InterPro" id="IPR035901">
    <property type="entry name" value="GIY-YIG_endonuc_sf"/>
</dbReference>
<dbReference type="GO" id="GO:0009432">
    <property type="term" value="P:SOS response"/>
    <property type="evidence" value="ECO:0007669"/>
    <property type="project" value="UniProtKB-UniRule"/>
</dbReference>
<evidence type="ECO:0000256" key="2">
    <source>
        <dbReference type="ARBA" id="ARBA00022763"/>
    </source>
</evidence>
<dbReference type="InterPro" id="IPR050066">
    <property type="entry name" value="UvrABC_protein_C"/>
</dbReference>
<feature type="domain" description="GIY-YIG" evidence="9">
    <location>
        <begin position="25"/>
        <end position="104"/>
    </location>
</feature>
<dbReference type="SUPFAM" id="SSF47781">
    <property type="entry name" value="RuvA domain 2-like"/>
    <property type="match status" value="1"/>
</dbReference>
<accession>A0A1F6MCP0</accession>
<dbReference type="InterPro" id="IPR001162">
    <property type="entry name" value="UvrC_RNase_H_dom"/>
</dbReference>
<comment type="similarity">
    <text evidence="6">Belongs to the UvrC family.</text>
</comment>
<feature type="domain" description="UVR" evidence="8">
    <location>
        <begin position="211"/>
        <end position="246"/>
    </location>
</feature>
<name>A0A1F6MCP0_9BACT</name>
<dbReference type="PROSITE" id="PS50151">
    <property type="entry name" value="UVR"/>
    <property type="match status" value="1"/>
</dbReference>
<dbReference type="GO" id="GO:0009381">
    <property type="term" value="F:excinuclease ABC activity"/>
    <property type="evidence" value="ECO:0007669"/>
    <property type="project" value="UniProtKB-UniRule"/>
</dbReference>
<evidence type="ECO:0000259" key="8">
    <source>
        <dbReference type="PROSITE" id="PS50151"/>
    </source>
</evidence>
<keyword evidence="4 6" id="KW-0267">Excision nuclease</keyword>
<keyword evidence="2 6" id="KW-0227">DNA damage</keyword>
<dbReference type="InterPro" id="IPR001943">
    <property type="entry name" value="UVR_dom"/>
</dbReference>
<comment type="caution">
    <text evidence="11">The sequence shown here is derived from an EMBL/GenBank/DDBJ whole genome shotgun (WGS) entry which is preliminary data.</text>
</comment>
<feature type="coiled-coil region" evidence="7">
    <location>
        <begin position="214"/>
        <end position="243"/>
    </location>
</feature>
<dbReference type="SMART" id="SM00465">
    <property type="entry name" value="GIYc"/>
    <property type="match status" value="1"/>
</dbReference>
<dbReference type="InterPro" id="IPR004791">
    <property type="entry name" value="UvrC"/>
</dbReference>
<dbReference type="CDD" id="cd10434">
    <property type="entry name" value="GIY-YIG_UvrC_Cho"/>
    <property type="match status" value="1"/>
</dbReference>
<evidence type="ECO:0000256" key="7">
    <source>
        <dbReference type="SAM" id="Coils"/>
    </source>
</evidence>
<evidence type="ECO:0000313" key="11">
    <source>
        <dbReference type="EMBL" id="OGH69422.1"/>
    </source>
</evidence>
<feature type="domain" description="UvrC family homology region profile" evidence="10">
    <location>
        <begin position="272"/>
        <end position="490"/>
    </location>
</feature>
<keyword evidence="5 6" id="KW-0234">DNA repair</keyword>
<dbReference type="Gene3D" id="1.10.150.20">
    <property type="entry name" value="5' to 3' exonuclease, C-terminal subdomain"/>
    <property type="match status" value="1"/>
</dbReference>
<dbReference type="Proteomes" id="UP000177953">
    <property type="component" value="Unassembled WGS sequence"/>
</dbReference>
<dbReference type="Gene3D" id="3.40.1440.10">
    <property type="entry name" value="GIY-YIG endonuclease"/>
    <property type="match status" value="1"/>
</dbReference>